<keyword evidence="3 9" id="KW-0132">Cell division</keyword>
<feature type="coiled-coil region" evidence="10">
    <location>
        <begin position="59"/>
        <end position="149"/>
    </location>
</feature>
<dbReference type="EMBL" id="ML995491">
    <property type="protein sequence ID" value="KAF2139881.1"/>
    <property type="molecule type" value="Genomic_DNA"/>
</dbReference>
<dbReference type="OrthoDB" id="4056921at2759"/>
<evidence type="ECO:0000259" key="11">
    <source>
        <dbReference type="Pfam" id="PF08234"/>
    </source>
</evidence>
<reference evidence="12" key="1">
    <citation type="journal article" date="2020" name="Stud. Mycol.">
        <title>101 Dothideomycetes genomes: a test case for predicting lifestyles and emergence of pathogens.</title>
        <authorList>
            <person name="Haridas S."/>
            <person name="Albert R."/>
            <person name="Binder M."/>
            <person name="Bloem J."/>
            <person name="Labutti K."/>
            <person name="Salamov A."/>
            <person name="Andreopoulos B."/>
            <person name="Baker S."/>
            <person name="Barry K."/>
            <person name="Bills G."/>
            <person name="Bluhm B."/>
            <person name="Cannon C."/>
            <person name="Castanera R."/>
            <person name="Culley D."/>
            <person name="Daum C."/>
            <person name="Ezra D."/>
            <person name="Gonzalez J."/>
            <person name="Henrissat B."/>
            <person name="Kuo A."/>
            <person name="Liang C."/>
            <person name="Lipzen A."/>
            <person name="Lutzoni F."/>
            <person name="Magnuson J."/>
            <person name="Mondo S."/>
            <person name="Nolan M."/>
            <person name="Ohm R."/>
            <person name="Pangilinan J."/>
            <person name="Park H.-J."/>
            <person name="Ramirez L."/>
            <person name="Alfaro M."/>
            <person name="Sun H."/>
            <person name="Tritt A."/>
            <person name="Yoshinaga Y."/>
            <person name="Zwiers L.-H."/>
            <person name="Turgeon B."/>
            <person name="Goodwin S."/>
            <person name="Spatafora J."/>
            <person name="Crous P."/>
            <person name="Grigoriev I."/>
        </authorList>
    </citation>
    <scope>NUCLEOTIDE SEQUENCE</scope>
    <source>
        <strain evidence="12">CBS 121167</strain>
    </source>
</reference>
<protein>
    <recommendedName>
        <fullName evidence="9">Kinetochore protein SPC25</fullName>
    </recommendedName>
</protein>
<dbReference type="InterPro" id="IPR013255">
    <property type="entry name" value="Spc25_C"/>
</dbReference>
<keyword evidence="2 9" id="KW-0158">Chromosome</keyword>
<dbReference type="GO" id="GO:0051301">
    <property type="term" value="P:cell division"/>
    <property type="evidence" value="ECO:0007669"/>
    <property type="project" value="UniProtKB-UniRule"/>
</dbReference>
<evidence type="ECO:0000256" key="7">
    <source>
        <dbReference type="ARBA" id="ARBA00023306"/>
    </source>
</evidence>
<sequence length="258" mass="29603">MATAVAFDPSASAMRAPLSTADAPSMADSLPTVNFGFEDLRARMASFSSRFDAFIEQGRKRVLEERNQFRINLAELQEDERQKQRDIEILSLKATTHTQTVAKEAQETHEMHQAITQLSNRRSEQETRRSALQAQISAAQAQLAAKRELQAKHARYRDAMARANGPELAFWTDYLCLRIEGAGEDDRLKFVYSHVDDRDWDREAAFVLDMSCREYAVPVCRPKLEQEEVERVLERLNETRELSAFLKGMRELFVEAMK</sequence>
<keyword evidence="4 9" id="KW-0498">Mitosis</keyword>
<evidence type="ECO:0000256" key="3">
    <source>
        <dbReference type="ARBA" id="ARBA00022618"/>
    </source>
</evidence>
<dbReference type="CDD" id="cd23784">
    <property type="entry name" value="RWD_Spc25"/>
    <property type="match status" value="1"/>
</dbReference>
<dbReference type="Pfam" id="PF08234">
    <property type="entry name" value="Spindle_Spc25"/>
    <property type="match status" value="1"/>
</dbReference>
<evidence type="ECO:0000256" key="2">
    <source>
        <dbReference type="ARBA" id="ARBA00022454"/>
    </source>
</evidence>
<dbReference type="RefSeq" id="XP_033395594.1">
    <property type="nucleotide sequence ID" value="XM_033544943.1"/>
</dbReference>
<organism evidence="12 13">
    <name type="scientific">Aplosporella prunicola CBS 121167</name>
    <dbReference type="NCBI Taxonomy" id="1176127"/>
    <lineage>
        <taxon>Eukaryota</taxon>
        <taxon>Fungi</taxon>
        <taxon>Dikarya</taxon>
        <taxon>Ascomycota</taxon>
        <taxon>Pezizomycotina</taxon>
        <taxon>Dothideomycetes</taxon>
        <taxon>Dothideomycetes incertae sedis</taxon>
        <taxon>Botryosphaeriales</taxon>
        <taxon>Aplosporellaceae</taxon>
        <taxon>Aplosporella</taxon>
    </lineage>
</organism>
<dbReference type="Gene3D" id="3.30.457.50">
    <property type="entry name" value="Chromosome segregation protein Spc25"/>
    <property type="match status" value="1"/>
</dbReference>
<evidence type="ECO:0000256" key="1">
    <source>
        <dbReference type="ARBA" id="ARBA00006379"/>
    </source>
</evidence>
<keyword evidence="5 9" id="KW-0995">Kinetochore</keyword>
<dbReference type="GO" id="GO:0005634">
    <property type="term" value="C:nucleus"/>
    <property type="evidence" value="ECO:0007669"/>
    <property type="project" value="UniProtKB-SubCell"/>
</dbReference>
<evidence type="ECO:0000313" key="13">
    <source>
        <dbReference type="Proteomes" id="UP000799438"/>
    </source>
</evidence>
<accession>A0A6A6BBM3</accession>
<comment type="similarity">
    <text evidence="1 9">Belongs to the SPC25 family.</text>
</comment>
<dbReference type="FunFam" id="3.30.457.50:FF:000001">
    <property type="entry name" value="Probable kinetochore protein spc25"/>
    <property type="match status" value="1"/>
</dbReference>
<evidence type="ECO:0000313" key="12">
    <source>
        <dbReference type="EMBL" id="KAF2139881.1"/>
    </source>
</evidence>
<dbReference type="GO" id="GO:0031262">
    <property type="term" value="C:Ndc80 complex"/>
    <property type="evidence" value="ECO:0007669"/>
    <property type="project" value="InterPro"/>
</dbReference>
<keyword evidence="6 10" id="KW-0175">Coiled coil</keyword>
<evidence type="ECO:0000256" key="6">
    <source>
        <dbReference type="ARBA" id="ARBA00023054"/>
    </source>
</evidence>
<evidence type="ECO:0000256" key="8">
    <source>
        <dbReference type="ARBA" id="ARBA00023328"/>
    </source>
</evidence>
<proteinExistence type="inferred from homology"/>
<dbReference type="AlphaFoldDB" id="A0A6A6BBM3"/>
<evidence type="ECO:0000256" key="9">
    <source>
        <dbReference type="RuleBase" id="RU367150"/>
    </source>
</evidence>
<gene>
    <name evidence="12" type="ORF">K452DRAFT_327822</name>
</gene>
<dbReference type="GO" id="GO:0007059">
    <property type="term" value="P:chromosome segregation"/>
    <property type="evidence" value="ECO:0007669"/>
    <property type="project" value="InterPro"/>
</dbReference>
<evidence type="ECO:0000256" key="4">
    <source>
        <dbReference type="ARBA" id="ARBA00022776"/>
    </source>
</evidence>
<keyword evidence="7 9" id="KW-0131">Cell cycle</keyword>
<dbReference type="GeneID" id="54302439"/>
<comment type="subcellular location">
    <subcellularLocation>
        <location evidence="9">Nucleus</location>
    </subcellularLocation>
    <subcellularLocation>
        <location evidence="9">Chromosome</location>
        <location evidence="9">Centromere</location>
        <location evidence="9">Kinetochore</location>
    </subcellularLocation>
</comment>
<feature type="domain" description="Chromosome segregation protein Spc25 C-terminal" evidence="11">
    <location>
        <begin position="183"/>
        <end position="254"/>
    </location>
</feature>
<dbReference type="InterPro" id="IPR045143">
    <property type="entry name" value="Spc25"/>
</dbReference>
<evidence type="ECO:0000256" key="5">
    <source>
        <dbReference type="ARBA" id="ARBA00022838"/>
    </source>
</evidence>
<keyword evidence="9" id="KW-0539">Nucleus</keyword>
<dbReference type="PANTHER" id="PTHR14281:SF0">
    <property type="entry name" value="KINETOCHORE PROTEIN SPC25"/>
    <property type="match status" value="1"/>
</dbReference>
<name>A0A6A6BBM3_9PEZI</name>
<comment type="function">
    <text evidence="9">Acts as a component of the essential kinetochore-associated NDC80 complex, which is required for chromosome segregation and spindle checkpoint activity.</text>
</comment>
<keyword evidence="8 9" id="KW-0137">Centromere</keyword>
<dbReference type="PANTHER" id="PTHR14281">
    <property type="entry name" value="KINETOCHORE PROTEIN SPC25-RELATED"/>
    <property type="match status" value="1"/>
</dbReference>
<keyword evidence="13" id="KW-1185">Reference proteome</keyword>
<comment type="subunit">
    <text evidence="9">Component of the NDC80 complex.</text>
</comment>
<evidence type="ECO:0000256" key="10">
    <source>
        <dbReference type="SAM" id="Coils"/>
    </source>
</evidence>
<dbReference type="Proteomes" id="UP000799438">
    <property type="component" value="Unassembled WGS sequence"/>
</dbReference>